<comment type="similarity">
    <text evidence="2">Belongs to the patched family.</text>
</comment>
<dbReference type="PANTHER" id="PTHR45727:SF3">
    <property type="entry name" value="NPC1-LIKE INTRACELLULAR CHOLESTEROL TRANSPORTER 1"/>
    <property type="match status" value="1"/>
</dbReference>
<dbReference type="Pfam" id="PF22314">
    <property type="entry name" value="NPC1_MLD"/>
    <property type="match status" value="1"/>
</dbReference>
<evidence type="ECO:0000256" key="11">
    <source>
        <dbReference type="ARBA" id="ARBA00023166"/>
    </source>
</evidence>
<feature type="transmembrane region" description="Helical" evidence="16">
    <location>
        <begin position="1097"/>
        <end position="1120"/>
    </location>
</feature>
<dbReference type="GO" id="GO:0012505">
    <property type="term" value="C:endomembrane system"/>
    <property type="evidence" value="ECO:0007669"/>
    <property type="project" value="UniProtKB-SubCell"/>
</dbReference>
<feature type="domain" description="SSD" evidence="17">
    <location>
        <begin position="563"/>
        <end position="728"/>
    </location>
</feature>
<feature type="transmembrane region" description="Helical" evidence="16">
    <location>
        <begin position="1061"/>
        <end position="1085"/>
    </location>
</feature>
<dbReference type="GO" id="GO:0008203">
    <property type="term" value="P:cholesterol metabolic process"/>
    <property type="evidence" value="ECO:0007669"/>
    <property type="project" value="UniProtKB-KW"/>
</dbReference>
<evidence type="ECO:0000256" key="10">
    <source>
        <dbReference type="ARBA" id="ARBA00023157"/>
    </source>
</evidence>
<dbReference type="InterPro" id="IPR053958">
    <property type="entry name" value="HMGCR/SNAP/NPC1-like_SSD"/>
</dbReference>
<evidence type="ECO:0000256" key="7">
    <source>
        <dbReference type="ARBA" id="ARBA00022989"/>
    </source>
</evidence>
<evidence type="ECO:0000259" key="17">
    <source>
        <dbReference type="PROSITE" id="PS50156"/>
    </source>
</evidence>
<feature type="transmembrane region" description="Helical" evidence="16">
    <location>
        <begin position="627"/>
        <end position="650"/>
    </location>
</feature>
<dbReference type="GO" id="GO:0042632">
    <property type="term" value="P:cholesterol homeostasis"/>
    <property type="evidence" value="ECO:0007669"/>
    <property type="project" value="TreeGrafter"/>
</dbReference>
<feature type="region of interest" description="Disordered" evidence="15">
    <location>
        <begin position="1137"/>
        <end position="1182"/>
    </location>
</feature>
<evidence type="ECO:0000256" key="2">
    <source>
        <dbReference type="ARBA" id="ARBA00005585"/>
    </source>
</evidence>
<comment type="caution">
    <text evidence="18">The sequence shown here is derived from an EMBL/GenBank/DDBJ whole genome shotgun (WGS) entry which is preliminary data.</text>
</comment>
<evidence type="ECO:0000256" key="16">
    <source>
        <dbReference type="SAM" id="Phobius"/>
    </source>
</evidence>
<dbReference type="InterPro" id="IPR032190">
    <property type="entry name" value="NPC1_N"/>
</dbReference>
<comment type="catalytic activity">
    <reaction evidence="14">
        <text>cholesterol(in) = cholesterol(out)</text>
        <dbReference type="Rhea" id="RHEA:39747"/>
        <dbReference type="ChEBI" id="CHEBI:16113"/>
    </reaction>
</comment>
<dbReference type="FunFam" id="1.20.1640.10:FF:000010">
    <property type="entry name" value="NPC intracellular cholesterol transporter 1"/>
    <property type="match status" value="1"/>
</dbReference>
<dbReference type="FunFam" id="1.20.1640.10:FF:000008">
    <property type="entry name" value="NPC intracellular cholesterol transporter 1"/>
    <property type="match status" value="1"/>
</dbReference>
<keyword evidence="12" id="KW-0325">Glycoprotein</keyword>
<dbReference type="EMBL" id="JAATJU010020800">
    <property type="protein sequence ID" value="KAH0515776.1"/>
    <property type="molecule type" value="Genomic_DNA"/>
</dbReference>
<gene>
    <name evidence="18" type="ORF">LTLLF_127230</name>
</gene>
<feature type="transmembrane region" description="Helical" evidence="16">
    <location>
        <begin position="704"/>
        <end position="728"/>
    </location>
</feature>
<feature type="transmembrane region" description="Helical" evidence="16">
    <location>
        <begin position="278"/>
        <end position="299"/>
    </location>
</feature>
<dbReference type="SUPFAM" id="SSF82866">
    <property type="entry name" value="Multidrug efflux transporter AcrB transmembrane domain"/>
    <property type="match status" value="2"/>
</dbReference>
<evidence type="ECO:0000256" key="8">
    <source>
        <dbReference type="ARBA" id="ARBA00023098"/>
    </source>
</evidence>
<evidence type="ECO:0000256" key="9">
    <source>
        <dbReference type="ARBA" id="ARBA00023136"/>
    </source>
</evidence>
<evidence type="ECO:0000256" key="12">
    <source>
        <dbReference type="ARBA" id="ARBA00023180"/>
    </source>
</evidence>
<evidence type="ECO:0000256" key="5">
    <source>
        <dbReference type="ARBA" id="ARBA00022692"/>
    </source>
</evidence>
<keyword evidence="5 16" id="KW-0812">Transmembrane</keyword>
<feature type="transmembrane region" description="Helical" evidence="16">
    <location>
        <begin position="968"/>
        <end position="988"/>
    </location>
</feature>
<dbReference type="GO" id="GO:0030299">
    <property type="term" value="P:intestinal cholesterol absorption"/>
    <property type="evidence" value="ECO:0007669"/>
    <property type="project" value="TreeGrafter"/>
</dbReference>
<keyword evidence="13" id="KW-0753">Steroid metabolism</keyword>
<feature type="transmembrane region" description="Helical" evidence="16">
    <location>
        <begin position="670"/>
        <end position="692"/>
    </location>
</feature>
<comment type="subcellular location">
    <subcellularLocation>
        <location evidence="1">Endomembrane system</location>
        <topology evidence="1">Multi-pass membrane protein</topology>
    </subcellularLocation>
</comment>
<feature type="transmembrane region" description="Helical" evidence="16">
    <location>
        <begin position="342"/>
        <end position="367"/>
    </location>
</feature>
<evidence type="ECO:0000256" key="3">
    <source>
        <dbReference type="ARBA" id="ARBA00022448"/>
    </source>
</evidence>
<dbReference type="AlphaFoldDB" id="A0A8J6GRU6"/>
<accession>A0A8J6GRU6</accession>
<dbReference type="GO" id="GO:0030301">
    <property type="term" value="P:cholesterol transport"/>
    <property type="evidence" value="ECO:0007669"/>
    <property type="project" value="UniProtKB-ARBA"/>
</dbReference>
<dbReference type="Pfam" id="PF12349">
    <property type="entry name" value="Sterol-sensing"/>
    <property type="match status" value="1"/>
</dbReference>
<dbReference type="PANTHER" id="PTHR45727">
    <property type="entry name" value="NPC INTRACELLULAR CHOLESTEROL TRANSPORTER 1"/>
    <property type="match status" value="1"/>
</dbReference>
<keyword evidence="6" id="KW-0732">Signal</keyword>
<evidence type="ECO:0000313" key="18">
    <source>
        <dbReference type="EMBL" id="KAH0515776.1"/>
    </source>
</evidence>
<dbReference type="InterPro" id="IPR053956">
    <property type="entry name" value="NPC1_MLD"/>
</dbReference>
<proteinExistence type="inferred from homology"/>
<keyword evidence="11" id="KW-1207">Sterol metabolism</keyword>
<dbReference type="PROSITE" id="PS50156">
    <property type="entry name" value="SSD"/>
    <property type="match status" value="1"/>
</dbReference>
<evidence type="ECO:0000256" key="4">
    <source>
        <dbReference type="ARBA" id="ARBA00022548"/>
    </source>
</evidence>
<evidence type="ECO:0000256" key="1">
    <source>
        <dbReference type="ARBA" id="ARBA00004127"/>
    </source>
</evidence>
<evidence type="ECO:0000256" key="15">
    <source>
        <dbReference type="SAM" id="MobiDB-lite"/>
    </source>
</evidence>
<protein>
    <submittedName>
        <fullName evidence="18">Niemann-Pick C1-like protein 1</fullName>
    </submittedName>
</protein>
<reference evidence="18" key="1">
    <citation type="submission" date="2020-03" db="EMBL/GenBank/DDBJ databases">
        <title>Studies in the Genomics of Life Span.</title>
        <authorList>
            <person name="Glass D."/>
        </authorList>
    </citation>
    <scope>NUCLEOTIDE SEQUENCE</scope>
    <source>
        <strain evidence="18">LTLLF</strain>
        <tissue evidence="18">Muscle</tissue>
    </source>
</reference>
<evidence type="ECO:0000256" key="6">
    <source>
        <dbReference type="ARBA" id="ARBA00022729"/>
    </source>
</evidence>
<keyword evidence="8" id="KW-0443">Lipid metabolism</keyword>
<keyword evidence="3" id="KW-0813">Transport</keyword>
<dbReference type="Gene3D" id="1.20.1640.10">
    <property type="entry name" value="Multidrug efflux transporter AcrB transmembrane domain"/>
    <property type="match status" value="2"/>
</dbReference>
<feature type="region of interest" description="Disordered" evidence="15">
    <location>
        <begin position="306"/>
        <end position="325"/>
    </location>
</feature>
<dbReference type="InterPro" id="IPR000731">
    <property type="entry name" value="SSD"/>
</dbReference>
<dbReference type="Pfam" id="PF16414">
    <property type="entry name" value="NPC1_N"/>
    <property type="match status" value="1"/>
</dbReference>
<feature type="transmembrane region" description="Helical" evidence="16">
    <location>
        <begin position="564"/>
        <end position="585"/>
    </location>
</feature>
<evidence type="ECO:0000256" key="14">
    <source>
        <dbReference type="ARBA" id="ARBA00034049"/>
    </source>
</evidence>
<name>A0A8J6GRU6_MICOH</name>
<sequence length="1182" mass="129857">MANGYCWSSLQAQGDLYTPIHQAGYCTFYEECGKNPELSGGLTSLSNVSCLSNTPARQVTGEHLALLQRICPRLYNGPNTTFACCSTKQLLALESSMSITKALLTRCPACSDNFVSIHCQNTCSPNQSLFINVTRVVEQNASQPPAVVAYETFYQSSFAEAAYESCSRVRIPAAASLAVGSMCGVYGSALCNAQRWLNFQGDTGNGLAPLDITFHLVEPGQALAEGIQPLNAEIAPCNESQGADSAACSCQDCAASCPVIARPPALPPSFYMGKMPGWLALIIIFAAVFVLFTAVLVRLRVASNRKKRKTPSPQEAPNRPRKRRFSPHTFLGRFFQNWGTKVASWPLTVLALSFVVVIALSVGLMYIELTTDPVELWSAPKSEARKEKAFHDEHFGPFFRTSQVFVTARNRSSYQYDSLLLGPKNFSGILSLDLLLELLELQERLRHLQVWSPEVGRNISLQDICYAPLNPHNTTLSDCCVNSLLQYFQNNRTLLLLTANQTLGGQTSLVDWKDHFLYCAKLWEEAFLKEMQAFQNSTADKFQVAFSAERSLEDEINRTTIQDLPVFAISYIIVFLYISLALGSFSRWKRIAVDSKATLGLGGVVVVLGAVIAAMGFYSYLRVPSSLVIIQVVPFLVLAVGADNIFIFVLEYQRLPRMPGEQREAHIGRALGSVAPSMLLCSLSEVICFFLGALTPMPAVRTFALTAGLAIFLDFLLQMTAFVALLSLDSKRQEDSYLIDYFLFLNRYFEVGPPVYFITTSGYNFSSEAGMNAICSSAGCDSFSLTQKIQYATEFPEESYLAIPASSWVDDFIDWLTPSTCCRLYSFGPNKDEFCPSTDTSFNCLRNCMGFTLGPVRPTPEQFDKYLPWFLNDPPNIRCPKGGLAAYRTSVNLSSDGQVIASQFMAYHKPLRNSEDFTEALRTSRLLAANITAELRKVPGTDPDFEVFPYTVSNVFYEQYLTVLPEGIFTLALCFVPTFVVCYLLLGLDARSGILNLLSIIMILVDTIGLMAVWGISYNAVSLINLVTAVGMSVEFVSHITRSFAVSTKATRLERAKDATVSMGSAVFAGVAMTNFPGILILGFAQAQLIQIFFFRLNIVITLLGLLHGLVFLPVVLSYLGPDVNPDLVLEEKLATEAATAPEPSSPKYPIPDTDYVNPGFEDSTPGASAAGSSSLKSGQKF</sequence>
<keyword evidence="10" id="KW-1015">Disulfide bond</keyword>
<dbReference type="GO" id="GO:0005886">
    <property type="term" value="C:plasma membrane"/>
    <property type="evidence" value="ECO:0007669"/>
    <property type="project" value="TreeGrafter"/>
</dbReference>
<keyword evidence="7 16" id="KW-1133">Transmembrane helix</keyword>
<evidence type="ECO:0000256" key="13">
    <source>
        <dbReference type="ARBA" id="ARBA00023221"/>
    </source>
</evidence>
<keyword evidence="4" id="KW-0153">Cholesterol metabolism</keyword>
<keyword evidence="9 16" id="KW-0472">Membrane</keyword>
<organism evidence="18 19">
    <name type="scientific">Microtus ochrogaster</name>
    <name type="common">Prairie vole</name>
    <dbReference type="NCBI Taxonomy" id="79684"/>
    <lineage>
        <taxon>Eukaryota</taxon>
        <taxon>Metazoa</taxon>
        <taxon>Chordata</taxon>
        <taxon>Craniata</taxon>
        <taxon>Vertebrata</taxon>
        <taxon>Euteleostomi</taxon>
        <taxon>Mammalia</taxon>
        <taxon>Eutheria</taxon>
        <taxon>Euarchontoglires</taxon>
        <taxon>Glires</taxon>
        <taxon>Rodentia</taxon>
        <taxon>Myomorpha</taxon>
        <taxon>Muroidea</taxon>
        <taxon>Cricetidae</taxon>
        <taxon>Arvicolinae</taxon>
        <taxon>Microtus</taxon>
    </lineage>
</organism>
<feature type="transmembrane region" description="Helical" evidence="16">
    <location>
        <begin position="1023"/>
        <end position="1041"/>
    </location>
</feature>
<dbReference type="Proteomes" id="UP000710432">
    <property type="component" value="Unassembled WGS sequence"/>
</dbReference>
<feature type="transmembrane region" description="Helical" evidence="16">
    <location>
        <begin position="994"/>
        <end position="1016"/>
    </location>
</feature>
<feature type="transmembrane region" description="Helical" evidence="16">
    <location>
        <begin position="597"/>
        <end position="621"/>
    </location>
</feature>
<dbReference type="GO" id="GO:0015485">
    <property type="term" value="F:cholesterol binding"/>
    <property type="evidence" value="ECO:0007669"/>
    <property type="project" value="TreeGrafter"/>
</dbReference>
<evidence type="ECO:0000313" key="19">
    <source>
        <dbReference type="Proteomes" id="UP000710432"/>
    </source>
</evidence>
<feature type="compositionally biased region" description="Low complexity" evidence="15">
    <location>
        <begin position="1167"/>
        <end position="1182"/>
    </location>
</feature>